<proteinExistence type="predicted"/>
<evidence type="ECO:0008006" key="4">
    <source>
        <dbReference type="Google" id="ProtNLM"/>
    </source>
</evidence>
<feature type="region of interest" description="Disordered" evidence="1">
    <location>
        <begin position="43"/>
        <end position="63"/>
    </location>
</feature>
<sequence length="63" mass="6767">MLGGMVIGATLAMLLTPQSGPELRRQIKDFANDELDKAKAAARKAQGKAEEKIEEVRGKAEGK</sequence>
<feature type="compositionally biased region" description="Basic and acidic residues" evidence="1">
    <location>
        <begin position="47"/>
        <end position="63"/>
    </location>
</feature>
<dbReference type="Pfam" id="PF12732">
    <property type="entry name" value="YtxH"/>
    <property type="match status" value="1"/>
</dbReference>
<keyword evidence="3" id="KW-1185">Reference proteome</keyword>
<evidence type="ECO:0000313" key="3">
    <source>
        <dbReference type="Proteomes" id="UP000319374"/>
    </source>
</evidence>
<protein>
    <recommendedName>
        <fullName evidence="4">YtxH domain-containing protein</fullName>
    </recommendedName>
</protein>
<organism evidence="2 3">
    <name type="scientific">Alistipes dispar</name>
    <dbReference type="NCBI Taxonomy" id="2585119"/>
    <lineage>
        <taxon>Bacteria</taxon>
        <taxon>Pseudomonadati</taxon>
        <taxon>Bacteroidota</taxon>
        <taxon>Bacteroidia</taxon>
        <taxon>Bacteroidales</taxon>
        <taxon>Rikenellaceae</taxon>
        <taxon>Alistipes</taxon>
    </lineage>
</organism>
<dbReference type="InterPro" id="IPR024623">
    <property type="entry name" value="YtxH"/>
</dbReference>
<dbReference type="AlphaFoldDB" id="A0A4Y1X4W0"/>
<dbReference type="KEGG" id="ada:A5CPEGH6_20160"/>
<evidence type="ECO:0000256" key="1">
    <source>
        <dbReference type="SAM" id="MobiDB-lite"/>
    </source>
</evidence>
<dbReference type="EMBL" id="AP019736">
    <property type="protein sequence ID" value="BBL07378.1"/>
    <property type="molecule type" value="Genomic_DNA"/>
</dbReference>
<reference evidence="3" key="1">
    <citation type="submission" date="2019-06" db="EMBL/GenBank/DDBJ databases">
        <title>Alistipes onderdonkii subsp. vulgaris subsp. nov., Alistipes dispar sp. nov. and Alistipes communis sp. nov., isolated from human faeces, and creation of Alistipes onderdonkii subsp. onderdonkii subsp. nov.</title>
        <authorList>
            <person name="Sakamoto M."/>
            <person name="Ikeyama N."/>
            <person name="Ogata Y."/>
            <person name="Suda W."/>
            <person name="Iino T."/>
            <person name="Hattori M."/>
            <person name="Ohkuma M."/>
        </authorList>
    </citation>
    <scope>NUCLEOTIDE SEQUENCE [LARGE SCALE GENOMIC DNA]</scope>
    <source>
        <strain evidence="3">5CPEGH6</strain>
    </source>
</reference>
<evidence type="ECO:0000313" key="2">
    <source>
        <dbReference type="EMBL" id="BBL07378.1"/>
    </source>
</evidence>
<gene>
    <name evidence="2" type="ORF">A5CPEGH6_20160</name>
</gene>
<name>A0A4Y1X4W0_9BACT</name>
<accession>A0A4Y1X4W0</accession>
<dbReference type="Proteomes" id="UP000319374">
    <property type="component" value="Chromosome"/>
</dbReference>